<dbReference type="Proteomes" id="UP000095009">
    <property type="component" value="Unassembled WGS sequence"/>
</dbReference>
<evidence type="ECO:0008006" key="5">
    <source>
        <dbReference type="Google" id="ProtNLM"/>
    </source>
</evidence>
<feature type="compositionally biased region" description="Low complexity" evidence="1">
    <location>
        <begin position="32"/>
        <end position="43"/>
    </location>
</feature>
<reference evidence="3 4" key="1">
    <citation type="journal article" date="2016" name="Proc. Natl. Acad. Sci. U.S.A.">
        <title>Comparative genomics of biotechnologically important yeasts.</title>
        <authorList>
            <person name="Riley R."/>
            <person name="Haridas S."/>
            <person name="Wolfe K.H."/>
            <person name="Lopes M.R."/>
            <person name="Hittinger C.T."/>
            <person name="Goeker M."/>
            <person name="Salamov A.A."/>
            <person name="Wisecaver J.H."/>
            <person name="Long T.M."/>
            <person name="Calvey C.H."/>
            <person name="Aerts A.L."/>
            <person name="Barry K.W."/>
            <person name="Choi C."/>
            <person name="Clum A."/>
            <person name="Coughlan A.Y."/>
            <person name="Deshpande S."/>
            <person name="Douglass A.P."/>
            <person name="Hanson S.J."/>
            <person name="Klenk H.-P."/>
            <person name="LaButti K.M."/>
            <person name="Lapidus A."/>
            <person name="Lindquist E.A."/>
            <person name="Lipzen A.M."/>
            <person name="Meier-Kolthoff J.P."/>
            <person name="Ohm R.A."/>
            <person name="Otillar R.P."/>
            <person name="Pangilinan J.L."/>
            <person name="Peng Y."/>
            <person name="Rokas A."/>
            <person name="Rosa C.A."/>
            <person name="Scheuner C."/>
            <person name="Sibirny A.A."/>
            <person name="Slot J.C."/>
            <person name="Stielow J.B."/>
            <person name="Sun H."/>
            <person name="Kurtzman C.P."/>
            <person name="Blackwell M."/>
            <person name="Grigoriev I.V."/>
            <person name="Jeffries T.W."/>
        </authorList>
    </citation>
    <scope>NUCLEOTIDE SEQUENCE [LARGE SCALE GENOMIC DNA]</scope>
    <source>
        <strain evidence="3 4">DSM 6958</strain>
    </source>
</reference>
<keyword evidence="2" id="KW-0812">Transmembrane</keyword>
<evidence type="ECO:0000256" key="1">
    <source>
        <dbReference type="SAM" id="MobiDB-lite"/>
    </source>
</evidence>
<keyword evidence="2" id="KW-0472">Membrane</keyword>
<evidence type="ECO:0000313" key="4">
    <source>
        <dbReference type="Proteomes" id="UP000095009"/>
    </source>
</evidence>
<evidence type="ECO:0000313" key="3">
    <source>
        <dbReference type="EMBL" id="ODQ66905.1"/>
    </source>
</evidence>
<dbReference type="AlphaFoldDB" id="A0A1E3PN96"/>
<feature type="region of interest" description="Disordered" evidence="1">
    <location>
        <begin position="23"/>
        <end position="59"/>
    </location>
</feature>
<feature type="transmembrane region" description="Helical" evidence="2">
    <location>
        <begin position="131"/>
        <end position="155"/>
    </location>
</feature>
<proteinExistence type="predicted"/>
<dbReference type="OrthoDB" id="2103474at2759"/>
<accession>A0A1E3PN96</accession>
<feature type="compositionally biased region" description="Basic residues" evidence="1">
    <location>
        <begin position="44"/>
        <end position="53"/>
    </location>
</feature>
<feature type="transmembrane region" description="Helical" evidence="2">
    <location>
        <begin position="79"/>
        <end position="100"/>
    </location>
</feature>
<dbReference type="PANTHER" id="PTHR35519:SF2">
    <property type="entry name" value="PH DOMAIN PROTEIN"/>
    <property type="match status" value="1"/>
</dbReference>
<keyword evidence="4" id="KW-1185">Reference proteome</keyword>
<evidence type="ECO:0000256" key="2">
    <source>
        <dbReference type="SAM" id="Phobius"/>
    </source>
</evidence>
<sequence>MKGNNPLWDEVVEEPAVAPHYTNTNINANANSQTAPTSSSTKPTKQRVRKQKRAIPNGVSKHDAKILRKARTKAHRLEWCFDICGLACGWSVVIGFLPVIGDFFNLWLALRLLRSCESIDGGLPANVRAKMMSHIVVDFFIGITPILGDIAGAIYKANSKNTLILENLLAQRGAANLVKTQRGSELYSDNSIQLV</sequence>
<keyword evidence="2" id="KW-1133">Transmembrane helix</keyword>
<gene>
    <name evidence="3" type="ORF">NADFUDRAFT_55496</name>
</gene>
<protein>
    <recommendedName>
        <fullName evidence="5">DUF4112 domain-containing protein</fullName>
    </recommendedName>
</protein>
<dbReference type="STRING" id="857566.A0A1E3PN96"/>
<dbReference type="InterPro" id="IPR025187">
    <property type="entry name" value="DUF4112"/>
</dbReference>
<dbReference type="Pfam" id="PF13430">
    <property type="entry name" value="DUF4112"/>
    <property type="match status" value="1"/>
</dbReference>
<organism evidence="3 4">
    <name type="scientific">Nadsonia fulvescens var. elongata DSM 6958</name>
    <dbReference type="NCBI Taxonomy" id="857566"/>
    <lineage>
        <taxon>Eukaryota</taxon>
        <taxon>Fungi</taxon>
        <taxon>Dikarya</taxon>
        <taxon>Ascomycota</taxon>
        <taxon>Saccharomycotina</taxon>
        <taxon>Dipodascomycetes</taxon>
        <taxon>Dipodascales</taxon>
        <taxon>Dipodascales incertae sedis</taxon>
        <taxon>Nadsonia</taxon>
    </lineage>
</organism>
<name>A0A1E3PN96_9ASCO</name>
<dbReference type="PANTHER" id="PTHR35519">
    <property type="entry name" value="MEMBRANE PROTEINS"/>
    <property type="match status" value="1"/>
</dbReference>
<dbReference type="EMBL" id="KV454407">
    <property type="protein sequence ID" value="ODQ66905.1"/>
    <property type="molecule type" value="Genomic_DNA"/>
</dbReference>